<dbReference type="InterPro" id="IPR040240">
    <property type="entry name" value="TAF1"/>
</dbReference>
<organism evidence="8">
    <name type="scientific">Mucochytrium quahogii</name>
    <dbReference type="NCBI Taxonomy" id="96639"/>
    <lineage>
        <taxon>Eukaryota</taxon>
        <taxon>Sar</taxon>
        <taxon>Stramenopiles</taxon>
        <taxon>Bigyra</taxon>
        <taxon>Labyrinthulomycetes</taxon>
        <taxon>Thraustochytrida</taxon>
        <taxon>Thraustochytriidae</taxon>
        <taxon>Mucochytrium</taxon>
    </lineage>
</organism>
<dbReference type="PRINTS" id="PR00503">
    <property type="entry name" value="BROMODOMAIN"/>
</dbReference>
<dbReference type="Pfam" id="PF00439">
    <property type="entry name" value="Bromodomain"/>
    <property type="match status" value="1"/>
</dbReference>
<feature type="compositionally biased region" description="Basic and acidic residues" evidence="6">
    <location>
        <begin position="1201"/>
        <end position="1217"/>
    </location>
</feature>
<evidence type="ECO:0000256" key="4">
    <source>
        <dbReference type="ARBA" id="ARBA00023242"/>
    </source>
</evidence>
<dbReference type="PANTHER" id="PTHR13900">
    <property type="entry name" value="TRANSCRIPTION INITIATION FACTOR TFIID"/>
    <property type="match status" value="1"/>
</dbReference>
<feature type="compositionally biased region" description="Basic residues" evidence="6">
    <location>
        <begin position="1064"/>
        <end position="1089"/>
    </location>
</feature>
<dbReference type="GO" id="GO:0051123">
    <property type="term" value="P:RNA polymerase II preinitiation complex assembly"/>
    <property type="evidence" value="ECO:0007669"/>
    <property type="project" value="TreeGrafter"/>
</dbReference>
<dbReference type="PROSITE" id="PS50014">
    <property type="entry name" value="BROMODOMAIN_2"/>
    <property type="match status" value="1"/>
</dbReference>
<dbReference type="GO" id="GO:0016251">
    <property type="term" value="F:RNA polymerase II general transcription initiation factor activity"/>
    <property type="evidence" value="ECO:0007669"/>
    <property type="project" value="InterPro"/>
</dbReference>
<protein>
    <recommendedName>
        <fullName evidence="7">Bromo domain-containing protein</fullName>
    </recommendedName>
</protein>
<feature type="region of interest" description="Disordered" evidence="6">
    <location>
        <begin position="1045"/>
        <end position="1246"/>
    </location>
</feature>
<keyword evidence="3 5" id="KW-0103">Bromodomain</keyword>
<feature type="domain" description="Bromo" evidence="7">
    <location>
        <begin position="1456"/>
        <end position="1526"/>
    </location>
</feature>
<evidence type="ECO:0000259" key="7">
    <source>
        <dbReference type="PROSITE" id="PS50014"/>
    </source>
</evidence>
<accession>A0A7S2RRV0</accession>
<feature type="compositionally biased region" description="Polar residues" evidence="6">
    <location>
        <begin position="1045"/>
        <end position="1056"/>
    </location>
</feature>
<evidence type="ECO:0000256" key="6">
    <source>
        <dbReference type="SAM" id="MobiDB-lite"/>
    </source>
</evidence>
<dbReference type="InterPro" id="IPR018359">
    <property type="entry name" value="Bromodomain_CS"/>
</dbReference>
<feature type="compositionally biased region" description="Acidic residues" evidence="6">
    <location>
        <begin position="245"/>
        <end position="255"/>
    </location>
</feature>
<feature type="compositionally biased region" description="Acidic residues" evidence="6">
    <location>
        <begin position="1115"/>
        <end position="1126"/>
    </location>
</feature>
<name>A0A7S2RRV0_9STRA</name>
<comment type="similarity">
    <text evidence="2">Belongs to the TAF1 family.</text>
</comment>
<evidence type="ECO:0000256" key="3">
    <source>
        <dbReference type="ARBA" id="ARBA00023117"/>
    </source>
</evidence>
<feature type="region of interest" description="Disordered" evidence="6">
    <location>
        <begin position="1"/>
        <end position="35"/>
    </location>
</feature>
<dbReference type="SMART" id="SM00297">
    <property type="entry name" value="BROMO"/>
    <property type="match status" value="1"/>
</dbReference>
<dbReference type="GO" id="GO:0017025">
    <property type="term" value="F:TBP-class protein binding"/>
    <property type="evidence" value="ECO:0007669"/>
    <property type="project" value="InterPro"/>
</dbReference>
<evidence type="ECO:0000256" key="2">
    <source>
        <dbReference type="ARBA" id="ARBA00009064"/>
    </source>
</evidence>
<feature type="compositionally biased region" description="Basic and acidic residues" evidence="6">
    <location>
        <begin position="1227"/>
        <end position="1237"/>
    </location>
</feature>
<feature type="compositionally biased region" description="Basic and acidic residues" evidence="6">
    <location>
        <begin position="931"/>
        <end position="956"/>
    </location>
</feature>
<feature type="region of interest" description="Disordered" evidence="6">
    <location>
        <begin position="182"/>
        <end position="255"/>
    </location>
</feature>
<feature type="region of interest" description="Disordered" evidence="6">
    <location>
        <begin position="930"/>
        <end position="956"/>
    </location>
</feature>
<evidence type="ECO:0000256" key="1">
    <source>
        <dbReference type="ARBA" id="ARBA00004123"/>
    </source>
</evidence>
<dbReference type="InterPro" id="IPR001487">
    <property type="entry name" value="Bromodomain"/>
</dbReference>
<feature type="region of interest" description="Disordered" evidence="6">
    <location>
        <begin position="1416"/>
        <end position="1441"/>
    </location>
</feature>
<feature type="region of interest" description="Disordered" evidence="6">
    <location>
        <begin position="1605"/>
        <end position="1681"/>
    </location>
</feature>
<evidence type="ECO:0000313" key="8">
    <source>
        <dbReference type="EMBL" id="CAD9677915.1"/>
    </source>
</evidence>
<gene>
    <name evidence="8" type="ORF">QSP1433_LOCUS5972</name>
</gene>
<evidence type="ECO:0000256" key="5">
    <source>
        <dbReference type="PROSITE-ProRule" id="PRU00035"/>
    </source>
</evidence>
<dbReference type="PROSITE" id="PS00633">
    <property type="entry name" value="BROMODOMAIN_1"/>
    <property type="match status" value="1"/>
</dbReference>
<feature type="compositionally biased region" description="Polar residues" evidence="6">
    <location>
        <begin position="1605"/>
        <end position="1621"/>
    </location>
</feature>
<dbReference type="InterPro" id="IPR036427">
    <property type="entry name" value="Bromodomain-like_sf"/>
</dbReference>
<dbReference type="CDD" id="cd04369">
    <property type="entry name" value="Bromodomain"/>
    <property type="match status" value="1"/>
</dbReference>
<sequence>MGTLSRFVPQKKDGGASAGVRKGAGSSKSSQGFPARGCMAKLSEEQVRALGVRELSKLPVLVRGAQDGDGGSLIKFSSLLPSECKSSFELIKGSNSQRTLEVKLEEERFEKEDMDKLDVICNAVGLSSYQSKAEQLCVGHVVDSDSEDEEVVSSDTDRGSIVKDKVTFTQIEDVAWENSINWGEDEDDHQDDGGFGRRTATENMDAPKSVAAESDAMEVDQSTKLQQVPPGEAEKAAVPPKHEDSDEDDFDIDWNDQDKPVVETKAATGPAKKMYQIEMPSISNLAITSSKKRWDTEGKEGMSNDSFAPEDVVCVRVLATPINEELASGRWLDMVCWDRDFLMNRVVLDDSCGAPLIQDKNDVECLTRDEVELAYGDDIRPGAIRRTNIDLMIKKEEDIDVSTMGRKQRKKMSKQERKNKLRANGYFRFIDALNDRNNESGKGVKERLRCRRLPDIPKEVEVGYPEPQLRESQARNLHKPRLKVNANETWQVVMATKRHDGGGVRLKRKNWIKADLSGAMGAICLFEYMEERPPLMCNVGMASTLCNFYQEDRVTDENFIPPTFKGGGRTVVLEPGDRSPFFSILKPRVPYPALCTDLFVAPVFEHKVLPNDFLLIRPRTMSMNSNGRADCYLRNIKSLVLVGQTEPQYEVFQPSFTEARTSKKTKMRGFLDIFLEFQIIRRFKRQQQEIARRSHGGRPMAKVSINAQKFQEMFSLIGSSMVLKSLQRIAVKHKGANYELKDNDANQLVHLRDQLSGHNICQYESLQAGLQRLNDLGVLQTAKCDVTRVMHAHAILNDLHQLKAKASHALADAVKTGGSAGVIPGAIVEKARAGLSVSSQRELRTAQFIVDELQISPWYLTTSYSTLRSMEKPRLKLTGLGDPSGRGEALSYLPESIDGLTARRGGRRRKRRDDSQGAAATAAAIFAVKQAEAEEKSQEKEEKKKKGDRYGGTDRDLRGLTLGDGARILGELGHKPKEIELLDRWDRIMLVEEYASALGGVENIPVLSKFARNAPKLSEKELKARDVVQNKINMLFERQCKALSSTTPPKFLSTTETAEEKEKRKARKREKRKARRKKEKERRKRLKKKKEQEKKKQEATGSAETEAGKEKEDASDSDSDSDDSSESDISVGAGSDDSSSSSSSSSSDDDDDDDSDSDDSDSSEDEEARMKLMASLKANAMKPTEEENQDTTPAASKGKKKGNEPENEEARMFDMFKKSLQSNQPTEEEKKNKENATEKAASAAEEHQIPAPWKPGMKVPQIVKRTIIRQLPNGENEVLVEYIKSNDYVRKVRDQQNRAARMVRIAKETHRLPVRVNKVSERDREEGKKLLAWYQKNIKINGPDWPSTYQPESLEKRCSVCGLPGHASNNKKCPLRWLTLDDNTHVKLKDDGQGLKISVNRKMLSGKTKVSNLLKRRRREADGSRPLKKIQRGGNRRRGPVNDFNEKLLQMWHILNRKTEAMYFRKRVDKKLYPTYYDIIKHPMYLEKMLKKIQELQYISTVEFMEDLKTIYENSIAFNGEQNAITKQALVLVETAQNQIELELEEFRQLESEITETRPAPKKKRITKTPAIFKNLHHSKPKEHPPQPQQLQHQTSITMDPYSLEEQNASAPKSDFFSNANPSPSPKPSPSPGLNFPMPSPEPAFPMPSPSPSPGNLMELDLDNQDLLEGIVEEEVEEEEL</sequence>
<dbReference type="InterPro" id="IPR022591">
    <property type="entry name" value="TAF1_HAT_dom"/>
</dbReference>
<keyword evidence="4" id="KW-0539">Nucleus</keyword>
<reference evidence="8" key="1">
    <citation type="submission" date="2021-01" db="EMBL/GenBank/DDBJ databases">
        <authorList>
            <person name="Corre E."/>
            <person name="Pelletier E."/>
            <person name="Niang G."/>
            <person name="Scheremetjew M."/>
            <person name="Finn R."/>
            <person name="Kale V."/>
            <person name="Holt S."/>
            <person name="Cochrane G."/>
            <person name="Meng A."/>
            <person name="Brown T."/>
            <person name="Cohen L."/>
        </authorList>
    </citation>
    <scope>NUCLEOTIDE SEQUENCE</scope>
    <source>
        <strain evidence="8">NY070348D</strain>
    </source>
</reference>
<feature type="compositionally biased region" description="Pro residues" evidence="6">
    <location>
        <begin position="1638"/>
        <end position="1653"/>
    </location>
</feature>
<dbReference type="Gene3D" id="1.20.920.10">
    <property type="entry name" value="Bromodomain-like"/>
    <property type="match status" value="1"/>
</dbReference>
<dbReference type="SUPFAM" id="SSF47370">
    <property type="entry name" value="Bromodomain"/>
    <property type="match status" value="1"/>
</dbReference>
<dbReference type="PANTHER" id="PTHR13900:SF0">
    <property type="entry name" value="TRANSCRIPTION INITIATION FACTOR TFIID SUBUNIT 1"/>
    <property type="match status" value="1"/>
</dbReference>
<dbReference type="Pfam" id="PF12157">
    <property type="entry name" value="DUF3591"/>
    <property type="match status" value="1"/>
</dbReference>
<feature type="compositionally biased region" description="Acidic residues" evidence="6">
    <location>
        <begin position="1147"/>
        <end position="1167"/>
    </location>
</feature>
<dbReference type="GO" id="GO:0005669">
    <property type="term" value="C:transcription factor TFIID complex"/>
    <property type="evidence" value="ECO:0007669"/>
    <property type="project" value="InterPro"/>
</dbReference>
<feature type="compositionally biased region" description="Basic residues" evidence="6">
    <location>
        <begin position="1426"/>
        <end position="1439"/>
    </location>
</feature>
<dbReference type="GO" id="GO:0004402">
    <property type="term" value="F:histone acetyltransferase activity"/>
    <property type="evidence" value="ECO:0007669"/>
    <property type="project" value="InterPro"/>
</dbReference>
<dbReference type="EMBL" id="HBHK01009614">
    <property type="protein sequence ID" value="CAD9677915.1"/>
    <property type="molecule type" value="Transcribed_RNA"/>
</dbReference>
<feature type="compositionally biased region" description="Acidic residues" evidence="6">
    <location>
        <begin position="1660"/>
        <end position="1681"/>
    </location>
</feature>
<feature type="compositionally biased region" description="Basic and acidic residues" evidence="6">
    <location>
        <begin position="232"/>
        <end position="244"/>
    </location>
</feature>
<proteinExistence type="inferred from homology"/>
<comment type="subcellular location">
    <subcellularLocation>
        <location evidence="1">Nucleus</location>
    </subcellularLocation>
</comment>
<feature type="compositionally biased region" description="Low complexity" evidence="6">
    <location>
        <begin position="1135"/>
        <end position="1146"/>
    </location>
</feature>